<gene>
    <name evidence="2" type="ORF">HHK36_022675</name>
</gene>
<dbReference type="EMBL" id="JABCRI010000016">
    <property type="protein sequence ID" value="KAF8392333.1"/>
    <property type="molecule type" value="Genomic_DNA"/>
</dbReference>
<evidence type="ECO:0000313" key="3">
    <source>
        <dbReference type="Proteomes" id="UP000655225"/>
    </source>
</evidence>
<comment type="caution">
    <text evidence="2">The sequence shown here is derived from an EMBL/GenBank/DDBJ whole genome shotgun (WGS) entry which is preliminary data.</text>
</comment>
<sequence length="76" mass="8162">METLGSLRPGLLARTGVPKASDPPSTRSKASDTQLILKLSSVHVIHPTFMVHTYSSHNGGDELMDELLVPAPITLQ</sequence>
<evidence type="ECO:0000256" key="1">
    <source>
        <dbReference type="SAM" id="MobiDB-lite"/>
    </source>
</evidence>
<name>A0A834YTK9_TETSI</name>
<protein>
    <submittedName>
        <fullName evidence="2">Uncharacterized protein</fullName>
    </submittedName>
</protein>
<keyword evidence="3" id="KW-1185">Reference proteome</keyword>
<organism evidence="2 3">
    <name type="scientific">Tetracentron sinense</name>
    <name type="common">Spur-leaf</name>
    <dbReference type="NCBI Taxonomy" id="13715"/>
    <lineage>
        <taxon>Eukaryota</taxon>
        <taxon>Viridiplantae</taxon>
        <taxon>Streptophyta</taxon>
        <taxon>Embryophyta</taxon>
        <taxon>Tracheophyta</taxon>
        <taxon>Spermatophyta</taxon>
        <taxon>Magnoliopsida</taxon>
        <taxon>Trochodendrales</taxon>
        <taxon>Trochodendraceae</taxon>
        <taxon>Tetracentron</taxon>
    </lineage>
</organism>
<feature type="compositionally biased region" description="Polar residues" evidence="1">
    <location>
        <begin position="23"/>
        <end position="32"/>
    </location>
</feature>
<feature type="region of interest" description="Disordered" evidence="1">
    <location>
        <begin position="1"/>
        <end position="32"/>
    </location>
</feature>
<accession>A0A834YTK9</accession>
<evidence type="ECO:0000313" key="2">
    <source>
        <dbReference type="EMBL" id="KAF8392333.1"/>
    </source>
</evidence>
<reference evidence="2 3" key="1">
    <citation type="submission" date="2020-04" db="EMBL/GenBank/DDBJ databases">
        <title>Plant Genome Project.</title>
        <authorList>
            <person name="Zhang R.-G."/>
        </authorList>
    </citation>
    <scope>NUCLEOTIDE SEQUENCE [LARGE SCALE GENOMIC DNA]</scope>
    <source>
        <strain evidence="2">YNK0</strain>
        <tissue evidence="2">Leaf</tissue>
    </source>
</reference>
<dbReference type="AlphaFoldDB" id="A0A834YTK9"/>
<dbReference type="Proteomes" id="UP000655225">
    <property type="component" value="Unassembled WGS sequence"/>
</dbReference>
<proteinExistence type="predicted"/>